<dbReference type="EMBL" id="BGPR01005223">
    <property type="protein sequence ID" value="GBN08026.1"/>
    <property type="molecule type" value="Genomic_DNA"/>
</dbReference>
<dbReference type="Proteomes" id="UP000499080">
    <property type="component" value="Unassembled WGS sequence"/>
</dbReference>
<evidence type="ECO:0000313" key="1">
    <source>
        <dbReference type="EMBL" id="GBN08026.1"/>
    </source>
</evidence>
<organism evidence="1 2">
    <name type="scientific">Araneus ventricosus</name>
    <name type="common">Orbweaver spider</name>
    <name type="synonym">Epeira ventricosa</name>
    <dbReference type="NCBI Taxonomy" id="182803"/>
    <lineage>
        <taxon>Eukaryota</taxon>
        <taxon>Metazoa</taxon>
        <taxon>Ecdysozoa</taxon>
        <taxon>Arthropoda</taxon>
        <taxon>Chelicerata</taxon>
        <taxon>Arachnida</taxon>
        <taxon>Araneae</taxon>
        <taxon>Araneomorphae</taxon>
        <taxon>Entelegynae</taxon>
        <taxon>Araneoidea</taxon>
        <taxon>Araneidae</taxon>
        <taxon>Araneus</taxon>
    </lineage>
</organism>
<keyword evidence="2" id="KW-1185">Reference proteome</keyword>
<accession>A0A4Y2L330</accession>
<sequence length="164" mass="18052">MRMPGIITCQSGDLEDLLAVIGPPPFRQKRLTNIKNRSAMDVTEDFYCPCPKESTGTSSDVTLPLDPEDPSVCSPSRLAFLSFCFFLPPGGEGALHEKLPLCFALASHGQKYPTCCAVVRPIRGVQTRSPVSSRYPNHLAGLLKGSSRVHSGAWRWWSSSWRCL</sequence>
<name>A0A4Y2L330_ARAVE</name>
<protein>
    <submittedName>
        <fullName evidence="1">Uncharacterized protein</fullName>
    </submittedName>
</protein>
<gene>
    <name evidence="1" type="ORF">AVEN_8243_1</name>
</gene>
<reference evidence="1 2" key="1">
    <citation type="journal article" date="2019" name="Sci. Rep.">
        <title>Orb-weaving spider Araneus ventricosus genome elucidates the spidroin gene catalogue.</title>
        <authorList>
            <person name="Kono N."/>
            <person name="Nakamura H."/>
            <person name="Ohtoshi R."/>
            <person name="Moran D.A.P."/>
            <person name="Shinohara A."/>
            <person name="Yoshida Y."/>
            <person name="Fujiwara M."/>
            <person name="Mori M."/>
            <person name="Tomita M."/>
            <person name="Arakawa K."/>
        </authorList>
    </citation>
    <scope>NUCLEOTIDE SEQUENCE [LARGE SCALE GENOMIC DNA]</scope>
</reference>
<comment type="caution">
    <text evidence="1">The sequence shown here is derived from an EMBL/GenBank/DDBJ whole genome shotgun (WGS) entry which is preliminary data.</text>
</comment>
<proteinExistence type="predicted"/>
<dbReference type="AlphaFoldDB" id="A0A4Y2L330"/>
<evidence type="ECO:0000313" key="2">
    <source>
        <dbReference type="Proteomes" id="UP000499080"/>
    </source>
</evidence>